<dbReference type="Pfam" id="PF01112">
    <property type="entry name" value="Asparaginase_2"/>
    <property type="match status" value="1"/>
</dbReference>
<evidence type="ECO:0000256" key="8">
    <source>
        <dbReference type="SAM" id="SignalP"/>
    </source>
</evidence>
<accession>A0A7C9M358</accession>
<keyword evidence="2" id="KW-0378">Hydrolase</keyword>
<keyword evidence="10" id="KW-1185">Reference proteome</keyword>
<comment type="caution">
    <text evidence="9">The sequence shown here is derived from an EMBL/GenBank/DDBJ whole genome shotgun (WGS) entry which is preliminary data.</text>
</comment>
<reference evidence="9 10" key="1">
    <citation type="submission" date="2019-12" db="EMBL/GenBank/DDBJ databases">
        <authorList>
            <person name="Xu J."/>
        </authorList>
    </citation>
    <scope>NUCLEOTIDE SEQUENCE [LARGE SCALE GENOMIC DNA]</scope>
    <source>
        <strain evidence="9 10">HX-5-24</strain>
    </source>
</reference>
<evidence type="ECO:0000256" key="4">
    <source>
        <dbReference type="ARBA" id="ARBA00069124"/>
    </source>
</evidence>
<organism evidence="9 10">
    <name type="scientific">Noviluteimonas gilva</name>
    <dbReference type="NCBI Taxonomy" id="2682097"/>
    <lineage>
        <taxon>Bacteria</taxon>
        <taxon>Pseudomonadati</taxon>
        <taxon>Pseudomonadota</taxon>
        <taxon>Gammaproteobacteria</taxon>
        <taxon>Lysobacterales</taxon>
        <taxon>Lysobacteraceae</taxon>
        <taxon>Noviluteimonas</taxon>
    </lineage>
</organism>
<evidence type="ECO:0000313" key="10">
    <source>
        <dbReference type="Proteomes" id="UP000479692"/>
    </source>
</evidence>
<feature type="binding site" evidence="6">
    <location>
        <begin position="253"/>
        <end position="256"/>
    </location>
    <ligand>
        <name>substrate</name>
    </ligand>
</feature>
<sequence>MRRSLLALALLSCAFATAVHAEETGKPKTALVLHGGAGVIERGSMSKETEAQVRAALDKALDAGNAVLSKGGSALDAVVTTIRVLEEDPHFNAGKGAVFNADGHHELDASLMEGHTQRAGAVAGVTTVRSPINLARAVMERSQHVMLAGAGAEKFADTLPDIERVPNTWLDTDNRRKQLDDARAKEKANKQAGIDFPGTYFGTVGAVALDAQGHIAAGTSTGGMTNKRFGRVGDSPIIGAGTWADARCGVSGTGWGEFYIRAAVAHDICARVAYKGDTLAVAAEEVVDKIVPAMGGDGGAIALDAQGNIAMPFNTSGMYRAWIKPDGSRGTAIYRDEAKKD</sequence>
<evidence type="ECO:0000256" key="3">
    <source>
        <dbReference type="ARBA" id="ARBA00022813"/>
    </source>
</evidence>
<feature type="site" description="Cleavage; by autolysis" evidence="7">
    <location>
        <begin position="202"/>
        <end position="203"/>
    </location>
</feature>
<gene>
    <name evidence="9" type="ORF">GN331_06415</name>
</gene>
<dbReference type="Proteomes" id="UP000479692">
    <property type="component" value="Unassembled WGS sequence"/>
</dbReference>
<dbReference type="PANTHER" id="PTHR10188:SF6">
    <property type="entry name" value="N(4)-(BETA-N-ACETYLGLUCOSAMINYL)-L-ASPARAGINASE"/>
    <property type="match status" value="1"/>
</dbReference>
<dbReference type="AlphaFoldDB" id="A0A7C9M358"/>
<proteinExistence type="predicted"/>
<dbReference type="GO" id="GO:0008233">
    <property type="term" value="F:peptidase activity"/>
    <property type="evidence" value="ECO:0007669"/>
    <property type="project" value="UniProtKB-KW"/>
</dbReference>
<dbReference type="PANTHER" id="PTHR10188">
    <property type="entry name" value="L-ASPARAGINASE"/>
    <property type="match status" value="1"/>
</dbReference>
<keyword evidence="8" id="KW-0732">Signal</keyword>
<feature type="binding site" evidence="6">
    <location>
        <begin position="231"/>
        <end position="234"/>
    </location>
    <ligand>
        <name>substrate</name>
    </ligand>
</feature>
<keyword evidence="1" id="KW-0645">Protease</keyword>
<evidence type="ECO:0000256" key="7">
    <source>
        <dbReference type="PIRSR" id="PIRSR600246-3"/>
    </source>
</evidence>
<evidence type="ECO:0000256" key="1">
    <source>
        <dbReference type="ARBA" id="ARBA00022670"/>
    </source>
</evidence>
<name>A0A7C9M358_9GAMM</name>
<dbReference type="CDD" id="cd04701">
    <property type="entry name" value="Asparaginase_2"/>
    <property type="match status" value="1"/>
</dbReference>
<evidence type="ECO:0000256" key="6">
    <source>
        <dbReference type="PIRSR" id="PIRSR600246-2"/>
    </source>
</evidence>
<dbReference type="InterPro" id="IPR029055">
    <property type="entry name" value="Ntn_hydrolases_N"/>
</dbReference>
<protein>
    <recommendedName>
        <fullName evidence="4">Isoaspartyl peptidase</fullName>
    </recommendedName>
</protein>
<dbReference type="EMBL" id="WOXT01000001">
    <property type="protein sequence ID" value="MUV13842.1"/>
    <property type="molecule type" value="Genomic_DNA"/>
</dbReference>
<dbReference type="RefSeq" id="WP_156641070.1">
    <property type="nucleotide sequence ID" value="NZ_WOXT01000001.1"/>
</dbReference>
<feature type="chain" id="PRO_5028931004" description="Isoaspartyl peptidase" evidence="8">
    <location>
        <begin position="22"/>
        <end position="341"/>
    </location>
</feature>
<dbReference type="FunFam" id="3.60.20.30:FF:000001">
    <property type="entry name" value="Isoaspartyl peptidase/L-asparaginase"/>
    <property type="match status" value="1"/>
</dbReference>
<dbReference type="GO" id="GO:0006508">
    <property type="term" value="P:proteolysis"/>
    <property type="evidence" value="ECO:0007669"/>
    <property type="project" value="UniProtKB-KW"/>
</dbReference>
<evidence type="ECO:0000256" key="5">
    <source>
        <dbReference type="PIRSR" id="PIRSR600246-1"/>
    </source>
</evidence>
<evidence type="ECO:0000256" key="2">
    <source>
        <dbReference type="ARBA" id="ARBA00022801"/>
    </source>
</evidence>
<dbReference type="GO" id="GO:0016811">
    <property type="term" value="F:hydrolase activity, acting on carbon-nitrogen (but not peptide) bonds, in linear amides"/>
    <property type="evidence" value="ECO:0007669"/>
    <property type="project" value="UniProtKB-ARBA"/>
</dbReference>
<feature type="signal peptide" evidence="8">
    <location>
        <begin position="1"/>
        <end position="21"/>
    </location>
</feature>
<dbReference type="Gene3D" id="3.60.20.30">
    <property type="entry name" value="(Glycosyl)asparaginase"/>
    <property type="match status" value="1"/>
</dbReference>
<evidence type="ECO:0000313" key="9">
    <source>
        <dbReference type="EMBL" id="MUV13842.1"/>
    </source>
</evidence>
<dbReference type="SUPFAM" id="SSF56235">
    <property type="entry name" value="N-terminal nucleophile aminohydrolases (Ntn hydrolases)"/>
    <property type="match status" value="1"/>
</dbReference>
<keyword evidence="3" id="KW-0068">Autocatalytic cleavage</keyword>
<dbReference type="InterPro" id="IPR000246">
    <property type="entry name" value="Peptidase_T2"/>
</dbReference>
<feature type="active site" description="Nucleophile" evidence="5">
    <location>
        <position position="203"/>
    </location>
</feature>